<feature type="compositionally biased region" description="Basic and acidic residues" evidence="1">
    <location>
        <begin position="1130"/>
        <end position="1141"/>
    </location>
</feature>
<feature type="compositionally biased region" description="Basic residues" evidence="1">
    <location>
        <begin position="1050"/>
        <end position="1061"/>
    </location>
</feature>
<accession>A0A8R1VY59</accession>
<sequence length="2526" mass="290137">MDNPEATENSICETSQQQLPPIENNCQPVEKVLLNNDYAEPSNIVDQISNSENQIPVDSTGVSSQNANVIAEPGTIVPTDNSMPPLPPLPKNENGQLPQPPAAPNQADYNMQNYANYNNYMYNYNNYYGYPYPQYQWDYNSQQYYQPYQNYYNYNFNQANQTQTSKPPPPPPDSVQLPVEEKPANKTNTAVDDSNRYSPTAETDDDDPMKGLSENYKPDVLIEKPTQTTNAAPFETVTSELIEEQHNIPENIENIIQQTIDPTTLSMITPEQQRVPMIAQVQPYNSQVQQLSYQINPQSQMQLTETVNEVVNQQQTSPAMNGKDDSIEKVSKASTVLGKSQAKKRLMAFSMMKQKLQEQNNSVIDNQSSDIGEGNDVEFVPEHNVFQTVTKKKVVTNKKVAKVIKAQQTIEQIEEMKKDELLQGNNAALYQHLLRSGGNEAPILQKLGIESLAEKYSAKIREQDKRSSRHHHRRRDESRRGHKYRRRSHSKSRSRSRSTEKPKMRALEVKSWKDFVKGGFHFDRFRRFKMDEAEEIKDKERKSRKKKRHGDSRSDGKNHKNESNILSETEKGTGDQKLRHNLLDRKKEILKGLEVNTHEGDFTKDFPSYIIRCTKNKPSIKFSENPANATYHLQNRQQMLATLLPEIEAIVLKFLSAMKPKKLKENCYADNYYNNIDEKLLVMMKDKNIYPFKGWWPKTSFIITQVKEDPNIEIDEDVFMNEITTSKRTKKSRFNDDTSHVELRPTVPSKWDSDYDGSPAAENKIAYVGVTQSEEINTNDNVCTIQREENNLLDISHQEEAMDTASDVGEDEPKIEVNVCPALPVQDQEPQGHTKLNTEYEEFLKIVKVDKVESEPASIITTQKDNENNLSMKSSSLNDDSIQDESDEYMSTKSSVESGSLQNVVEESDSNDKIFIEELPHIDLKLRSKKKSSSKKSRSFKNKESKKKRHKSSSSESSQDSETESDSSSDDSDSESSDSTSTVEKKKKKKSKNKKKRKTKTNYKKKHRGDKNKTKSPEDEKDANSSIINLIEKALNVEIKKRPSDSKEPKQKKKKRKHEKNKHIANEENDDKFEKVKDCLKETITKLVKTEKVNKNQSLSCDDTVIEVLKYLNDKEKKNKKSKKSLKRKHDSDISDDEKTPKKSRLVDSCSKPKVNEKKKKSKKKKSVDSDEYMTKKKSKKKSKTTDTSEAEDVEVLIQNKSNDSVQFFELRPNEWNIIKKSSRRGVVHHSEVENKNKTSPVHNTIKRNENIKQKKSDSLGSIEKYSPTNITKNNCEIPKLLDVFKEHVVEKERIKQLLKPNKIIKSDKIDNVSKNIVEEKILINFTNSDSEPNEEVEKCIEENDEMSNKSADKCPNDIFKLKNDLQQSIFLKNDNSEQHNMDKDLESNFKPQTQSTPPIDPYDKPHITCTTIKAVTETISYRDKVKMNLKKLSSCQNIPFVFGFSSPISLIKSNNFIFDKSKDLKVTKEKEKSNEDERKVDDPKINETQLSESDKPKVINLSPTQMEIPDVTKKELHKNNIETNDKTLDHSYDWDDSEESDTDQSLITSTNSSEHSSDEGESEQIYSNLLKNDSPNICNINETFSNYSESKELEEIESNVFETNSSSESVIKEKELPLEVEHFLIEKQITTSSNFADFSKQNLDYNTEGLQNDVISVKMDEKDSDPVYSQRSSIDIIEVTKSNNELITQWTSDWINLDKSVTEINHSSNSKSGDEELQLKKKSRWDEQPMDNSISKSQKLNNGQEEYKYETETNNLTHAPKDTNYPTNNEDDLYNEQNQTCEIMSINCMNDYNEINPYVYDDYSQTYEQYSGIPMYSEMKTIDHDLLSPVDYSVYENFNPNYNYHTEDYEMWKSVDTDTSEYGMIKAIPTTDETVSHLIDVFENVPSENISIDQVEFLQEEVLNENTDTIISDPQEEIVKNEKSDSASHDELFVKLYHQHFQHYNQNPIKYSLSDPVIISTDNVEVNFPDISTSQEKLSEIDQKSDDIISIPLQARAYVCILEDDNTNLYLTSDNYMAYCAVEDRCMVHISVNACSRDGVGNDVRHCFNVSLNGSIHEYWLHADLIPFHVPSDAESGVFSDDEMDSLDSDSGHEEDVDNDNNENDDHIIESEWELVDNIHDNVNSWLDEPYILKKYNIEHDDSHINQEHYVTSSSECDTDGSEFSDSYVEMFNDKQNINENHFHKSHETKDDKHIYQNVFDVVTPTNVSENTENSDLLVETDECIKSSEQLVLDVEIKNDMLEVNENNLTSKIKSGNNDVLGDLVEKVNNDNASVMLEENENNYENESGLCMKEEVTVADLSMMDTIINQKILIQKLKIRAKEKVREKLPDTIMIRYSDNMETIKYPFLGLFQPPTNSILSKPRSTKPTRTSNLSKRVTFADGIRPGDNLAASPTHDDVGRPLSPPPLKRLMRETLKFKRNMYPFKKTKVRTKLTMVKKKVAKVTPSIKETNPSVIEYYISRRRLGDLPIGETPNSSFLSSNHSSNTNNESTEKMSTPPRPTREVTPVPSDTECWNDDDTIKNNR</sequence>
<feature type="compositionally biased region" description="Basic residues" evidence="1">
    <location>
        <begin position="927"/>
        <end position="952"/>
    </location>
</feature>
<feature type="compositionally biased region" description="Polar residues" evidence="1">
    <location>
        <begin position="185"/>
        <end position="201"/>
    </location>
</feature>
<dbReference type="EnsemblMetazoa" id="XM_001942803.4">
    <property type="protein sequence ID" value="XP_001942838.2"/>
    <property type="gene ID" value="LOC100165888"/>
</dbReference>
<feature type="compositionally biased region" description="Basic residues" evidence="1">
    <location>
        <begin position="985"/>
        <end position="1010"/>
    </location>
</feature>
<feature type="compositionally biased region" description="Low complexity" evidence="1">
    <location>
        <begin position="2476"/>
        <end position="2491"/>
    </location>
</feature>
<feature type="region of interest" description="Disordered" evidence="1">
    <location>
        <begin position="1467"/>
        <end position="1565"/>
    </location>
</feature>
<feature type="compositionally biased region" description="Basic and acidic residues" evidence="1">
    <location>
        <begin position="1713"/>
        <end position="1728"/>
    </location>
</feature>
<feature type="compositionally biased region" description="Basic and acidic residues" evidence="1">
    <location>
        <begin position="910"/>
        <end position="926"/>
    </location>
</feature>
<dbReference type="GeneID" id="100165888"/>
<dbReference type="OrthoDB" id="6626298at2759"/>
<evidence type="ECO:0000256" key="1">
    <source>
        <dbReference type="SAM" id="MobiDB-lite"/>
    </source>
</evidence>
<evidence type="ECO:0000313" key="2">
    <source>
        <dbReference type="EnsemblMetazoa" id="XP_001942838.2"/>
    </source>
</evidence>
<feature type="region of interest" description="Disordered" evidence="1">
    <location>
        <begin position="459"/>
        <end position="505"/>
    </location>
</feature>
<feature type="region of interest" description="Disordered" evidence="1">
    <location>
        <begin position="159"/>
        <end position="214"/>
    </location>
</feature>
<feature type="region of interest" description="Disordered" evidence="1">
    <location>
        <begin position="74"/>
        <end position="104"/>
    </location>
</feature>
<feature type="region of interest" description="Disordered" evidence="1">
    <location>
        <begin position="2080"/>
        <end position="2105"/>
    </location>
</feature>
<organism evidence="2 3">
    <name type="scientific">Acyrthosiphon pisum</name>
    <name type="common">Pea aphid</name>
    <dbReference type="NCBI Taxonomy" id="7029"/>
    <lineage>
        <taxon>Eukaryota</taxon>
        <taxon>Metazoa</taxon>
        <taxon>Ecdysozoa</taxon>
        <taxon>Arthropoda</taxon>
        <taxon>Hexapoda</taxon>
        <taxon>Insecta</taxon>
        <taxon>Pterygota</taxon>
        <taxon>Neoptera</taxon>
        <taxon>Paraneoptera</taxon>
        <taxon>Hemiptera</taxon>
        <taxon>Sternorrhyncha</taxon>
        <taxon>Aphidomorpha</taxon>
        <taxon>Aphidoidea</taxon>
        <taxon>Aphididae</taxon>
        <taxon>Macrosiphini</taxon>
        <taxon>Acyrthosiphon</taxon>
    </lineage>
</organism>
<dbReference type="Proteomes" id="UP000007819">
    <property type="component" value="Chromosome A2"/>
</dbReference>
<feature type="region of interest" description="Disordered" evidence="1">
    <location>
        <begin position="537"/>
        <end position="579"/>
    </location>
</feature>
<evidence type="ECO:0000313" key="3">
    <source>
        <dbReference type="Proteomes" id="UP000007819"/>
    </source>
</evidence>
<reference evidence="2" key="2">
    <citation type="submission" date="2022-06" db="UniProtKB">
        <authorList>
            <consortium name="EnsemblMetazoa"/>
        </authorList>
    </citation>
    <scope>IDENTIFICATION</scope>
</reference>
<feature type="compositionally biased region" description="Acidic residues" evidence="1">
    <location>
        <begin position="2081"/>
        <end position="2104"/>
    </location>
</feature>
<feature type="compositionally biased region" description="Polar residues" evidence="1">
    <location>
        <begin position="859"/>
        <end position="880"/>
    </location>
</feature>
<keyword evidence="3" id="KW-1185">Reference proteome</keyword>
<name>A0A8R1VY59_ACYPI</name>
<reference evidence="3" key="1">
    <citation type="submission" date="2010-06" db="EMBL/GenBank/DDBJ databases">
        <authorList>
            <person name="Jiang H."/>
            <person name="Abraham K."/>
            <person name="Ali S."/>
            <person name="Alsbrooks S.L."/>
            <person name="Anim B.N."/>
            <person name="Anosike U.S."/>
            <person name="Attaway T."/>
            <person name="Bandaranaike D.P."/>
            <person name="Battles P.K."/>
            <person name="Bell S.N."/>
            <person name="Bell A.V."/>
            <person name="Beltran B."/>
            <person name="Bickham C."/>
            <person name="Bustamante Y."/>
            <person name="Caleb T."/>
            <person name="Canada A."/>
            <person name="Cardenas V."/>
            <person name="Carter K."/>
            <person name="Chacko J."/>
            <person name="Chandrabose M.N."/>
            <person name="Chavez D."/>
            <person name="Chavez A."/>
            <person name="Chen L."/>
            <person name="Chu H.-S."/>
            <person name="Claassen K.J."/>
            <person name="Cockrell R."/>
            <person name="Collins M."/>
            <person name="Cooper J.A."/>
            <person name="Cree A."/>
            <person name="Curry S.M."/>
            <person name="Da Y."/>
            <person name="Dao M.D."/>
            <person name="Das B."/>
            <person name="Davila M.-L."/>
            <person name="Davy-Carroll L."/>
            <person name="Denson S."/>
            <person name="Dinh H."/>
            <person name="Ebong V.E."/>
            <person name="Edwards J.R."/>
            <person name="Egan A."/>
            <person name="El-Daye J."/>
            <person name="Escobedo L."/>
            <person name="Fernandez S."/>
            <person name="Fernando P.R."/>
            <person name="Flagg N."/>
            <person name="Forbes L.D."/>
            <person name="Fowler R.G."/>
            <person name="Fu Q."/>
            <person name="Gabisi R.A."/>
            <person name="Ganer J."/>
            <person name="Garbino Pronczuk A."/>
            <person name="Garcia R.M."/>
            <person name="Garner T."/>
            <person name="Garrett T.E."/>
            <person name="Gonzalez D.A."/>
            <person name="Hamid H."/>
            <person name="Hawkins E.S."/>
            <person name="Hirani K."/>
            <person name="Hogues M.E."/>
            <person name="Hollins B."/>
            <person name="Hsiao C.-H."/>
            <person name="Jabil R."/>
            <person name="James M.L."/>
            <person name="Jhangiani S.N."/>
            <person name="Johnson B."/>
            <person name="Johnson Q."/>
            <person name="Joshi V."/>
            <person name="Kalu J.B."/>
            <person name="Kam C."/>
            <person name="Kashfia A."/>
            <person name="Keebler J."/>
            <person name="Kisamo H."/>
            <person name="Kovar C.L."/>
            <person name="Lago L.A."/>
            <person name="Lai C.-Y."/>
            <person name="Laidlaw J."/>
            <person name="Lara F."/>
            <person name="Le T.-K."/>
            <person name="Lee S.L."/>
            <person name="Legall F.H."/>
            <person name="Lemon S.J."/>
            <person name="Lewis L.R."/>
            <person name="Li B."/>
            <person name="Liu Y."/>
            <person name="Liu Y.-S."/>
            <person name="Lopez J."/>
            <person name="Lozado R.J."/>
            <person name="Lu J."/>
            <person name="Madu R.C."/>
            <person name="Maheshwari M."/>
            <person name="Maheshwari R."/>
            <person name="Malloy K."/>
            <person name="Martinez E."/>
            <person name="Mathew T."/>
            <person name="Mercado I.C."/>
            <person name="Mercado C."/>
            <person name="Meyer B."/>
            <person name="Montgomery K."/>
            <person name="Morgan M.B."/>
            <person name="Munidasa M."/>
            <person name="Nazareth L.V."/>
            <person name="Nelson J."/>
            <person name="Ng B.M."/>
            <person name="Nguyen N.B."/>
            <person name="Nguyen P.Q."/>
            <person name="Nguyen T."/>
            <person name="Obregon M."/>
            <person name="Okwuonu G.O."/>
            <person name="Onwere C.G."/>
            <person name="Orozco G."/>
            <person name="Parra A."/>
            <person name="Patel S."/>
            <person name="Patil S."/>
            <person name="Perez A."/>
            <person name="Perez Y."/>
            <person name="Pham C."/>
            <person name="Primus E.L."/>
            <person name="Pu L.-L."/>
            <person name="Puazo M."/>
            <person name="Qin X."/>
            <person name="Quiroz J.B."/>
            <person name="Reese J."/>
            <person name="Richards S."/>
            <person name="Rives C.M."/>
            <person name="Robberts R."/>
            <person name="Ruiz S.J."/>
            <person name="Ruiz M.J."/>
            <person name="Santibanez J."/>
            <person name="Schneider B.W."/>
            <person name="Sisson I."/>
            <person name="Smith M."/>
            <person name="Sodergren E."/>
            <person name="Song X.-Z."/>
            <person name="Song B.B."/>
            <person name="Summersgill H."/>
            <person name="Thelus R."/>
            <person name="Thornton R.D."/>
            <person name="Trejos Z.Y."/>
            <person name="Usmani K."/>
            <person name="Vattathil S."/>
            <person name="Villasana D."/>
            <person name="Walker D.L."/>
            <person name="Wang S."/>
            <person name="Wang K."/>
            <person name="White C.S."/>
            <person name="Williams A.C."/>
            <person name="Williamson J."/>
            <person name="Wilson K."/>
            <person name="Woghiren I.O."/>
            <person name="Woodworth J.R."/>
            <person name="Worley K.C."/>
            <person name="Wright R.A."/>
            <person name="Wu W."/>
            <person name="Young L."/>
            <person name="Zhang L."/>
            <person name="Zhang J."/>
            <person name="Zhu Y."/>
            <person name="Muzny D.M."/>
            <person name="Weinstock G."/>
            <person name="Gibbs R.A."/>
        </authorList>
    </citation>
    <scope>NUCLEOTIDE SEQUENCE [LARGE SCALE GENOMIC DNA]</scope>
    <source>
        <strain evidence="3">LSR1</strain>
    </source>
</reference>
<feature type="region of interest" description="Disordered" evidence="1">
    <location>
        <begin position="1112"/>
        <end position="1190"/>
    </location>
</feature>
<feature type="compositionally biased region" description="Polar residues" evidence="1">
    <location>
        <begin position="889"/>
        <end position="905"/>
    </location>
</feature>
<feature type="region of interest" description="Disordered" evidence="1">
    <location>
        <begin position="2472"/>
        <end position="2526"/>
    </location>
</feature>
<feature type="compositionally biased region" description="Acidic residues" evidence="1">
    <location>
        <begin position="959"/>
        <end position="976"/>
    </location>
</feature>
<protein>
    <submittedName>
        <fullName evidence="2">Uncharacterized protein</fullName>
    </submittedName>
</protein>
<feature type="region of interest" description="Disordered" evidence="1">
    <location>
        <begin position="1705"/>
        <end position="1774"/>
    </location>
</feature>
<feature type="compositionally biased region" description="Basic residues" evidence="1">
    <location>
        <begin position="1157"/>
        <end position="1166"/>
    </location>
</feature>
<feature type="compositionally biased region" description="Polar residues" evidence="1">
    <location>
        <begin position="1731"/>
        <end position="1745"/>
    </location>
</feature>
<dbReference type="KEGG" id="api:100165888"/>
<proteinExistence type="predicted"/>
<feature type="compositionally biased region" description="Basic and acidic residues" evidence="1">
    <location>
        <begin position="1062"/>
        <end position="1072"/>
    </location>
</feature>
<dbReference type="RefSeq" id="XP_001942838.2">
    <property type="nucleotide sequence ID" value="XM_001942803.4"/>
</dbReference>
<feature type="compositionally biased region" description="Basic residues" evidence="1">
    <location>
        <begin position="1118"/>
        <end position="1129"/>
    </location>
</feature>
<feature type="compositionally biased region" description="Basic residues" evidence="1">
    <location>
        <begin position="467"/>
        <end position="496"/>
    </location>
</feature>
<feature type="region of interest" description="Disordered" evidence="1">
    <location>
        <begin position="2386"/>
        <end position="2409"/>
    </location>
</feature>
<feature type="compositionally biased region" description="Basic and acidic residues" evidence="1">
    <location>
        <begin position="551"/>
        <end position="579"/>
    </location>
</feature>
<feature type="compositionally biased region" description="Basic and acidic residues" evidence="1">
    <location>
        <begin position="1038"/>
        <end position="1049"/>
    </location>
</feature>
<feature type="region of interest" description="Disordered" evidence="1">
    <location>
        <begin position="859"/>
        <end position="1072"/>
    </location>
</feature>
<feature type="compositionally biased region" description="Basic and acidic residues" evidence="1">
    <location>
        <begin position="1511"/>
        <end position="1534"/>
    </location>
</feature>
<feature type="compositionally biased region" description="Basic and acidic residues" evidence="1">
    <location>
        <begin position="1467"/>
        <end position="1486"/>
    </location>
</feature>